<sequence length="118" mass="13516">MVFLMTLLFGVNINPFLSLLFIGLYGLFEELRMISIHTFIQTLVKEKLLAKVYAVQSSLIMATFGISTLMMGMLGQRYSIVVVFIVASIFLCFSFIYLIISRKHIILPTDVSYKIYEN</sequence>
<accession>A0ACC6S8F5</accession>
<gene>
    <name evidence="1" type="ORF">WMO40_06515</name>
</gene>
<reference evidence="1" key="1">
    <citation type="submission" date="2024-03" db="EMBL/GenBank/DDBJ databases">
        <title>Human intestinal bacterial collection.</title>
        <authorList>
            <person name="Pauvert C."/>
            <person name="Hitch T.C.A."/>
            <person name="Clavel T."/>
        </authorList>
    </citation>
    <scope>NUCLEOTIDE SEQUENCE</scope>
    <source>
        <strain evidence="1">CLA-AA-H227</strain>
    </source>
</reference>
<protein>
    <submittedName>
        <fullName evidence="1">Uncharacterized protein</fullName>
    </submittedName>
</protein>
<proteinExistence type="predicted"/>
<dbReference type="Proteomes" id="UP001439875">
    <property type="component" value="Unassembled WGS sequence"/>
</dbReference>
<keyword evidence="2" id="KW-1185">Reference proteome</keyword>
<dbReference type="EMBL" id="JBBMEW010000003">
    <property type="protein sequence ID" value="MEQ2526347.1"/>
    <property type="molecule type" value="Genomic_DNA"/>
</dbReference>
<evidence type="ECO:0000313" key="2">
    <source>
        <dbReference type="Proteomes" id="UP001439875"/>
    </source>
</evidence>
<name>A0ACC6S8F5_9BACI</name>
<comment type="caution">
    <text evidence="1">The sequence shown here is derived from an EMBL/GenBank/DDBJ whole genome shotgun (WGS) entry which is preliminary data.</text>
</comment>
<organism evidence="1 2">
    <name type="scientific">Robertmurraya yapensis</name>
    <name type="common">ex Hitch et al 2024</name>
    <dbReference type="NCBI Taxonomy" id="3133160"/>
    <lineage>
        <taxon>Bacteria</taxon>
        <taxon>Bacillati</taxon>
        <taxon>Bacillota</taxon>
        <taxon>Bacilli</taxon>
        <taxon>Bacillales</taxon>
        <taxon>Bacillaceae</taxon>
        <taxon>Robertmurraya</taxon>
    </lineage>
</organism>
<evidence type="ECO:0000313" key="1">
    <source>
        <dbReference type="EMBL" id="MEQ2526347.1"/>
    </source>
</evidence>